<name>M3I6F6_LEPIR</name>
<reference evidence="1 2" key="1">
    <citation type="submission" date="2013-02" db="EMBL/GenBank/DDBJ databases">
        <authorList>
            <person name="Harkins D.M."/>
            <person name="Durkin A.S."/>
            <person name="Brinkac L.M."/>
            <person name="Haft D.H."/>
            <person name="Selengut J.D."/>
            <person name="Sanka R."/>
            <person name="DePew J."/>
            <person name="Purushe J."/>
            <person name="Tulsiani S.M."/>
            <person name="Graham G.C."/>
            <person name="Burns M.-A."/>
            <person name="Dohnt M.F."/>
            <person name="Smythe L.D."/>
            <person name="McKay D.B."/>
            <person name="Craig S.B."/>
            <person name="Vinetz J.M."/>
            <person name="Sutton G.G."/>
            <person name="Nierman W.C."/>
            <person name="Fouts D.E."/>
        </authorList>
    </citation>
    <scope>NUCLEOTIDE SEQUENCE [LARGE SCALE GENOMIC DNA]</scope>
    <source>
        <strain evidence="1 2">LT2186</strain>
    </source>
</reference>
<proteinExistence type="predicted"/>
<comment type="caution">
    <text evidence="1">The sequence shown here is derived from an EMBL/GenBank/DDBJ whole genome shotgun (WGS) entry which is preliminary data.</text>
</comment>
<dbReference type="Proteomes" id="UP000011776">
    <property type="component" value="Unassembled WGS sequence"/>
</dbReference>
<dbReference type="AlphaFoldDB" id="M3I6F6"/>
<protein>
    <submittedName>
        <fullName evidence="1">Uncharacterized protein</fullName>
    </submittedName>
</protein>
<evidence type="ECO:0000313" key="1">
    <source>
        <dbReference type="EMBL" id="EMG11472.1"/>
    </source>
</evidence>
<dbReference type="BioCyc" id="LINT1001599:G11K9-2244-MONOMER"/>
<dbReference type="EMBL" id="AFME02000164">
    <property type="protein sequence ID" value="EMG11472.1"/>
    <property type="molecule type" value="Genomic_DNA"/>
</dbReference>
<accession>M3I6F6</accession>
<sequence length="47" mass="5602">MQRNCFWLIISRHFGFNSPFSYSENFCPEVKLKSVILKLNSVYTNEI</sequence>
<organism evidence="1 2">
    <name type="scientific">Leptospira interrogans serovar Grippotyphosa str. LT2186</name>
    <dbReference type="NCBI Taxonomy" id="1001599"/>
    <lineage>
        <taxon>Bacteria</taxon>
        <taxon>Pseudomonadati</taxon>
        <taxon>Spirochaetota</taxon>
        <taxon>Spirochaetia</taxon>
        <taxon>Leptospirales</taxon>
        <taxon>Leptospiraceae</taxon>
        <taxon>Leptospira</taxon>
    </lineage>
</organism>
<evidence type="ECO:0000313" key="2">
    <source>
        <dbReference type="Proteomes" id="UP000011776"/>
    </source>
</evidence>
<gene>
    <name evidence="1" type="ORF">LEP1GSC151_3370</name>
</gene>